<dbReference type="RefSeq" id="WP_099508003.1">
    <property type="nucleotide sequence ID" value="NZ_CP016616.1"/>
</dbReference>
<feature type="region of interest" description="Disordered" evidence="1">
    <location>
        <begin position="1"/>
        <end position="34"/>
    </location>
</feature>
<sequence length="311" mass="32847">MSYASYQVATDGDQPDTSNHISPEDRSITIRTGGTVSYSGGEATNLSAYNSLNLADTDPSGGLQARTATGSPRYGTLQPTDIIQIAGTETTVANAEALGLVERDQHGRYIATPDGPSRALANEPQEEAPQEDQGEALSDATVEADLAALVQASTASTQFAILGQLVSDGEVNPNTMSRVSSELGIHPQEAEARLGKVIEGFKAQAVSTFHQAGIEDPEGFISWAQHNRPDDFKAAMHSHGVERTTKAYQPLVSEYLATIADRDPEAVLEAQLGSGITATKQGNTVILTIPGVGQVDFKTAVRERLITVRGA</sequence>
<evidence type="ECO:0000313" key="2">
    <source>
        <dbReference type="EMBL" id="ANY77002.1"/>
    </source>
</evidence>
<name>A0A1B2EAU1_9HYPH</name>
<dbReference type="AlphaFoldDB" id="A0A1B2EAU1"/>
<feature type="region of interest" description="Disordered" evidence="1">
    <location>
        <begin position="106"/>
        <end position="136"/>
    </location>
</feature>
<evidence type="ECO:0000256" key="1">
    <source>
        <dbReference type="SAM" id="MobiDB-lite"/>
    </source>
</evidence>
<organism evidence="2">
    <name type="scientific">Microvirga ossetica</name>
    <dbReference type="NCBI Taxonomy" id="1882682"/>
    <lineage>
        <taxon>Bacteria</taxon>
        <taxon>Pseudomonadati</taxon>
        <taxon>Pseudomonadota</taxon>
        <taxon>Alphaproteobacteria</taxon>
        <taxon>Hyphomicrobiales</taxon>
        <taxon>Methylobacteriaceae</taxon>
        <taxon>Microvirga</taxon>
    </lineage>
</organism>
<feature type="compositionally biased region" description="Acidic residues" evidence="1">
    <location>
        <begin position="124"/>
        <end position="134"/>
    </location>
</feature>
<reference evidence="2" key="1">
    <citation type="submission" date="2016-07" db="EMBL/GenBank/DDBJ databases">
        <title>Microvirga ossetica sp. nov. a new species of rhizobia isolated from root nodules of the legume species Vicia alpestris Steven originated from North Ossetia region in the Caucasus.</title>
        <authorList>
            <person name="Safronova V.I."/>
            <person name="Kuznetsova I.G."/>
            <person name="Sazanova A.L."/>
            <person name="Belimov A."/>
            <person name="Andronov E."/>
            <person name="Osledkin Y.S."/>
            <person name="Onishchuk O.P."/>
            <person name="Kurchak O.N."/>
            <person name="Shaposhnikov A.I."/>
            <person name="Willems A."/>
            <person name="Tikhonovich I.A."/>
        </authorList>
    </citation>
    <scope>NUCLEOTIDE SEQUENCE [LARGE SCALE GENOMIC DNA]</scope>
    <source>
        <strain evidence="2">V5/3M</strain>
    </source>
</reference>
<dbReference type="EMBL" id="CP016616">
    <property type="protein sequence ID" value="ANY77002.1"/>
    <property type="molecule type" value="Genomic_DNA"/>
</dbReference>
<proteinExistence type="predicted"/>
<dbReference type="OrthoDB" id="8020271at2"/>
<protein>
    <submittedName>
        <fullName evidence="2">Uncharacterized protein</fullName>
    </submittedName>
</protein>
<accession>A0A1B2EAU1</accession>
<gene>
    <name evidence="2" type="ORF">BB934_01195</name>
</gene>
<dbReference type="KEGG" id="moc:BB934_01195"/>